<feature type="transmembrane region" description="Helical" evidence="1">
    <location>
        <begin position="6"/>
        <end position="30"/>
    </location>
</feature>
<evidence type="ECO:0000313" key="2">
    <source>
        <dbReference type="EMBL" id="EEZ93219.1"/>
    </source>
</evidence>
<dbReference type="EMBL" id="GG730040">
    <property type="protein sequence ID" value="EEZ93219.1"/>
    <property type="molecule type" value="Genomic_DNA"/>
</dbReference>
<accession>D2EEK1</accession>
<dbReference type="Proteomes" id="UP000009375">
    <property type="component" value="Unassembled WGS sequence"/>
</dbReference>
<keyword evidence="1" id="KW-1133">Transmembrane helix</keyword>
<organism evidence="2 3">
    <name type="scientific">Candidatus Parvarchaeum acidiphilum ARMAN-4</name>
    <dbReference type="NCBI Taxonomy" id="662760"/>
    <lineage>
        <taxon>Archaea</taxon>
        <taxon>Candidatus Parvarchaeota</taxon>
        <taxon>Candidatus Parvarchaeum</taxon>
    </lineage>
</organism>
<gene>
    <name evidence="2" type="ORF">BJBARM4_0146</name>
</gene>
<feature type="transmembrane region" description="Helical" evidence="1">
    <location>
        <begin position="51"/>
        <end position="73"/>
    </location>
</feature>
<protein>
    <submittedName>
        <fullName evidence="2">Uncharacterized protein</fullName>
    </submittedName>
</protein>
<keyword evidence="1" id="KW-0812">Transmembrane</keyword>
<sequence length="296" mass="32094">MEEGILLTIAFVILVIVAGIVLAVVSFSLITSFGTLNFGLSCFTAFTQYKIVNTFLSPLTSAASFFGLSNILVSPTQSAQVQKECLQSSNIDEQGSTNFASLFYTEASSCFSLFSGSNAVIGSQILSASNLDQIFNCYKGSIISQSKNLNYSSIISDIDSNYNGNYPLQMVFITNGSNGNAAYINPSDNLSNSSYTVTYFGYPSNGIKNCDISFTDQCKYVARYQQPEINNLAICAYSNETTNQTRETVSSLSNGNPSLNVVNETSGCDYYVPLCGKLSNYMIYSQSRVFVCIPGQ</sequence>
<keyword evidence="1" id="KW-0472">Membrane</keyword>
<name>D2EEK1_PARA4</name>
<reference evidence="2 3" key="1">
    <citation type="journal article" date="2010" name="Proc. Natl. Acad. Sci. U.S.A.">
        <title>Enigmatic, ultrasmall, uncultivated Archaea.</title>
        <authorList>
            <person name="Baker B.J."/>
            <person name="Comolli L.R."/>
            <person name="Dick G.J."/>
            <person name="Hauser L.J."/>
            <person name="Hyatt D."/>
            <person name="Dill B.D."/>
            <person name="Land M.L."/>
            <person name="Verberkmoes N.C."/>
            <person name="Hettich R.L."/>
            <person name="Banfield J.F."/>
        </authorList>
    </citation>
    <scope>NUCLEOTIDE SEQUENCE [LARGE SCALE GENOMIC DNA]</scope>
</reference>
<evidence type="ECO:0000313" key="3">
    <source>
        <dbReference type="Proteomes" id="UP000009375"/>
    </source>
</evidence>
<proteinExistence type="predicted"/>
<dbReference type="AlphaFoldDB" id="D2EEK1"/>
<evidence type="ECO:0000256" key="1">
    <source>
        <dbReference type="SAM" id="Phobius"/>
    </source>
</evidence>